<feature type="region of interest" description="Disordered" evidence="3">
    <location>
        <begin position="94"/>
        <end position="131"/>
    </location>
</feature>
<evidence type="ECO:0000313" key="6">
    <source>
        <dbReference type="Proteomes" id="UP000792457"/>
    </source>
</evidence>
<dbReference type="SUPFAM" id="SSF54001">
    <property type="entry name" value="Cysteine proteinases"/>
    <property type="match status" value="1"/>
</dbReference>
<proteinExistence type="inferred from homology"/>
<dbReference type="InterPro" id="IPR018200">
    <property type="entry name" value="USP_CS"/>
</dbReference>
<keyword evidence="2" id="KW-0378">Hydrolase</keyword>
<reference evidence="5" key="1">
    <citation type="submission" date="2013-04" db="EMBL/GenBank/DDBJ databases">
        <authorList>
            <person name="Qu J."/>
            <person name="Murali S.C."/>
            <person name="Bandaranaike D."/>
            <person name="Bellair M."/>
            <person name="Blankenburg K."/>
            <person name="Chao H."/>
            <person name="Dinh H."/>
            <person name="Doddapaneni H."/>
            <person name="Downs B."/>
            <person name="Dugan-Rocha S."/>
            <person name="Elkadiri S."/>
            <person name="Gnanaolivu R.D."/>
            <person name="Hernandez B."/>
            <person name="Javaid M."/>
            <person name="Jayaseelan J.C."/>
            <person name="Lee S."/>
            <person name="Li M."/>
            <person name="Ming W."/>
            <person name="Munidasa M."/>
            <person name="Muniz J."/>
            <person name="Nguyen L."/>
            <person name="Ongeri F."/>
            <person name="Osuji N."/>
            <person name="Pu L.-L."/>
            <person name="Puazo M."/>
            <person name="Qu C."/>
            <person name="Quiroz J."/>
            <person name="Raj R."/>
            <person name="Weissenberger G."/>
            <person name="Xin Y."/>
            <person name="Zou X."/>
            <person name="Han Y."/>
            <person name="Richards S."/>
            <person name="Worley K."/>
            <person name="Muzny D."/>
            <person name="Gibbs R."/>
        </authorList>
    </citation>
    <scope>NUCLEOTIDE SEQUENCE</scope>
    <source>
        <strain evidence="5">Sampled in the wild</strain>
    </source>
</reference>
<name>A0A8K0K773_LADFU</name>
<sequence>MEISYKHPPIILERGYFDWVNTFPMMTTNPHIKTPIKTKSTAAIIPNNDLYFSNLVNQDDILDDLDDVEYPALIDSPPKVTPPALDEDSASIPKVFPSATKSGSTEKGVAPVVDRSSKPAVLSSPKASPVTPTITKKPVLPVVPVELTNREIPKEIVESKSDSEVMMEKAQPEPSNVNRYVENEDENKVAKEEIRLSPKIIKDDVKAPSKVINEDAGIPPKITNGVARMPPKIIKDDVKSPPTVTKIPVVDRSLKAKVLQQQVEEEKGQPVNMETRRGSKEEPDLEESRKPSEVLVKQNSKTNYLRDENKEVEKKQPKKKVERDEWHVPINFEPSPGSSMKRSRSFQNVSRLMDDQECPKVNRSVKPISKTEVLSVRRRIDGVYGNVGRGLTGLRNLGNSCYMNSILQCISHTTILMKYFCDGKYRDDVNRSTKMKGEVAEEVAALVRALWGGDYRSIACRGLKGVVGMHKEAFAGYEQQDSHEFLTILMDWLHEDLNRAGQGSIQKASYNSEGSNQNASGLEGAVKAWKEFCSKNESLVLQLFYGQQASTVRCLKCGEESVTYEPFSNLSLPIPPNATRCTLSDCMSLYLKGEVINGWNCPRCKEPRDAVKKFDIWILPEILVIHFKRFTSDGWCRKKQTMVDFPLEDLDVSSWVTMDSTSGSFSHHRRNTLYNLYGVSNHYGTIDGGHYTAHCKSSVFHKWYKFDDHEVSELSPSDVVSPAAYILFYSSVDVS</sequence>
<gene>
    <name evidence="5" type="ORF">J437_LFUL007571</name>
</gene>
<evidence type="ECO:0000256" key="1">
    <source>
        <dbReference type="ARBA" id="ARBA00000707"/>
    </source>
</evidence>
<dbReference type="GO" id="GO:0016579">
    <property type="term" value="P:protein deubiquitination"/>
    <property type="evidence" value="ECO:0007669"/>
    <property type="project" value="InterPro"/>
</dbReference>
<keyword evidence="2" id="KW-0833">Ubl conjugation pathway</keyword>
<dbReference type="PANTHER" id="PTHR21646">
    <property type="entry name" value="UBIQUITIN CARBOXYL-TERMINAL HYDROLASE"/>
    <property type="match status" value="1"/>
</dbReference>
<feature type="region of interest" description="Disordered" evidence="3">
    <location>
        <begin position="261"/>
        <end position="322"/>
    </location>
</feature>
<dbReference type="CDD" id="cd02674">
    <property type="entry name" value="Peptidase_C19R"/>
    <property type="match status" value="1"/>
</dbReference>
<dbReference type="PANTHER" id="PTHR21646:SF46">
    <property type="entry name" value="UBIQUITIN CARBOXYL-TERMINAL HYDROLASE"/>
    <property type="match status" value="1"/>
</dbReference>
<evidence type="ECO:0000313" key="5">
    <source>
        <dbReference type="EMBL" id="KAG8229017.1"/>
    </source>
</evidence>
<dbReference type="InterPro" id="IPR038765">
    <property type="entry name" value="Papain-like_cys_pep_sf"/>
</dbReference>
<dbReference type="Gene3D" id="3.90.70.10">
    <property type="entry name" value="Cysteine proteinases"/>
    <property type="match status" value="1"/>
</dbReference>
<dbReference type="PROSITE" id="PS50235">
    <property type="entry name" value="USP_3"/>
    <property type="match status" value="1"/>
</dbReference>
<dbReference type="InterPro" id="IPR001394">
    <property type="entry name" value="Peptidase_C19_UCH"/>
</dbReference>
<comment type="caution">
    <text evidence="5">The sequence shown here is derived from an EMBL/GenBank/DDBJ whole genome shotgun (WGS) entry which is preliminary data.</text>
</comment>
<comment type="similarity">
    <text evidence="2">Belongs to the peptidase C19 family.</text>
</comment>
<evidence type="ECO:0000256" key="3">
    <source>
        <dbReference type="SAM" id="MobiDB-lite"/>
    </source>
</evidence>
<dbReference type="Proteomes" id="UP000792457">
    <property type="component" value="Unassembled WGS sequence"/>
</dbReference>
<dbReference type="EMBL" id="KZ308407">
    <property type="protein sequence ID" value="KAG8229017.1"/>
    <property type="molecule type" value="Genomic_DNA"/>
</dbReference>
<dbReference type="EC" id="3.4.19.12" evidence="2"/>
<evidence type="ECO:0000256" key="2">
    <source>
        <dbReference type="RuleBase" id="RU366025"/>
    </source>
</evidence>
<feature type="compositionally biased region" description="Basic and acidic residues" evidence="3">
    <location>
        <begin position="264"/>
        <end position="292"/>
    </location>
</feature>
<keyword evidence="2" id="KW-0645">Protease</keyword>
<comment type="catalytic activity">
    <reaction evidence="1 2">
        <text>Thiol-dependent hydrolysis of ester, thioester, amide, peptide and isopeptide bonds formed by the C-terminal Gly of ubiquitin (a 76-residue protein attached to proteins as an intracellular targeting signal).</text>
        <dbReference type="EC" id="3.4.19.12"/>
    </reaction>
</comment>
<keyword evidence="2" id="KW-0788">Thiol protease</keyword>
<dbReference type="InterPro" id="IPR028889">
    <property type="entry name" value="USP"/>
</dbReference>
<accession>A0A8K0K773</accession>
<dbReference type="InterPro" id="IPR050185">
    <property type="entry name" value="Ub_carboxyl-term_hydrolase"/>
</dbReference>
<dbReference type="AlphaFoldDB" id="A0A8K0K773"/>
<dbReference type="Pfam" id="PF00443">
    <property type="entry name" value="UCH"/>
    <property type="match status" value="1"/>
</dbReference>
<organism evidence="5 6">
    <name type="scientific">Ladona fulva</name>
    <name type="common">Scarce chaser dragonfly</name>
    <name type="synonym">Libellula fulva</name>
    <dbReference type="NCBI Taxonomy" id="123851"/>
    <lineage>
        <taxon>Eukaryota</taxon>
        <taxon>Metazoa</taxon>
        <taxon>Ecdysozoa</taxon>
        <taxon>Arthropoda</taxon>
        <taxon>Hexapoda</taxon>
        <taxon>Insecta</taxon>
        <taxon>Pterygota</taxon>
        <taxon>Palaeoptera</taxon>
        <taxon>Odonata</taxon>
        <taxon>Epiprocta</taxon>
        <taxon>Anisoptera</taxon>
        <taxon>Libelluloidea</taxon>
        <taxon>Libellulidae</taxon>
        <taxon>Ladona</taxon>
    </lineage>
</organism>
<dbReference type="PROSITE" id="PS00973">
    <property type="entry name" value="USP_2"/>
    <property type="match status" value="1"/>
</dbReference>
<dbReference type="GO" id="GO:0004843">
    <property type="term" value="F:cysteine-type deubiquitinase activity"/>
    <property type="evidence" value="ECO:0007669"/>
    <property type="project" value="UniProtKB-UniRule"/>
</dbReference>
<dbReference type="OrthoDB" id="292964at2759"/>
<feature type="domain" description="USP" evidence="4">
    <location>
        <begin position="392"/>
        <end position="732"/>
    </location>
</feature>
<protein>
    <recommendedName>
        <fullName evidence="2">Ubiquitin carboxyl-terminal hydrolase</fullName>
        <ecNumber evidence="2">3.4.19.12</ecNumber>
    </recommendedName>
</protein>
<dbReference type="GO" id="GO:0006508">
    <property type="term" value="P:proteolysis"/>
    <property type="evidence" value="ECO:0007669"/>
    <property type="project" value="UniProtKB-KW"/>
</dbReference>
<dbReference type="PROSITE" id="PS00972">
    <property type="entry name" value="USP_1"/>
    <property type="match status" value="1"/>
</dbReference>
<keyword evidence="6" id="KW-1185">Reference proteome</keyword>
<feature type="compositionally biased region" description="Basic and acidic residues" evidence="3">
    <location>
        <begin position="304"/>
        <end position="322"/>
    </location>
</feature>
<reference evidence="5" key="2">
    <citation type="submission" date="2017-10" db="EMBL/GenBank/DDBJ databases">
        <title>Ladona fulva Genome sequencing and assembly.</title>
        <authorList>
            <person name="Murali S."/>
            <person name="Richards S."/>
            <person name="Bandaranaike D."/>
            <person name="Bellair M."/>
            <person name="Blankenburg K."/>
            <person name="Chao H."/>
            <person name="Dinh H."/>
            <person name="Doddapaneni H."/>
            <person name="Dugan-Rocha S."/>
            <person name="Elkadiri S."/>
            <person name="Gnanaolivu R."/>
            <person name="Hernandez B."/>
            <person name="Skinner E."/>
            <person name="Javaid M."/>
            <person name="Lee S."/>
            <person name="Li M."/>
            <person name="Ming W."/>
            <person name="Munidasa M."/>
            <person name="Muniz J."/>
            <person name="Nguyen L."/>
            <person name="Hughes D."/>
            <person name="Osuji N."/>
            <person name="Pu L.-L."/>
            <person name="Puazo M."/>
            <person name="Qu C."/>
            <person name="Quiroz J."/>
            <person name="Raj R."/>
            <person name="Weissenberger G."/>
            <person name="Xin Y."/>
            <person name="Zou X."/>
            <person name="Han Y."/>
            <person name="Worley K."/>
            <person name="Muzny D."/>
            <person name="Gibbs R."/>
        </authorList>
    </citation>
    <scope>NUCLEOTIDE SEQUENCE</scope>
    <source>
        <strain evidence="5">Sampled in the wild</strain>
    </source>
</reference>
<evidence type="ECO:0000259" key="4">
    <source>
        <dbReference type="PROSITE" id="PS50235"/>
    </source>
</evidence>